<keyword evidence="5" id="KW-0732">Signal</keyword>
<accession>A0A838LAY9</accession>
<organism evidence="6 7">
    <name type="scientific">Sphingomonas chungangi</name>
    <dbReference type="NCBI Taxonomy" id="2683589"/>
    <lineage>
        <taxon>Bacteria</taxon>
        <taxon>Pseudomonadati</taxon>
        <taxon>Pseudomonadota</taxon>
        <taxon>Alphaproteobacteria</taxon>
        <taxon>Sphingomonadales</taxon>
        <taxon>Sphingomonadaceae</taxon>
        <taxon>Sphingomonas</taxon>
    </lineage>
</organism>
<feature type="chain" id="PRO_5032357524" evidence="5">
    <location>
        <begin position="24"/>
        <end position="915"/>
    </location>
</feature>
<keyword evidence="3" id="KW-0998">Cell outer membrane</keyword>
<evidence type="ECO:0000256" key="5">
    <source>
        <dbReference type="SAM" id="SignalP"/>
    </source>
</evidence>
<keyword evidence="2" id="KW-0472">Membrane</keyword>
<evidence type="ECO:0000256" key="3">
    <source>
        <dbReference type="ARBA" id="ARBA00023237"/>
    </source>
</evidence>
<keyword evidence="7" id="KW-1185">Reference proteome</keyword>
<sequence length="915" mass="95829">MYKGYWRLSVALGALAACHPAFAQDAPAPDNVDQEIVVNGVHQALPGAVVGDIPPELQYGPADIRAYGVSSVADLLNELAPEITSVRGRGGEAPAVLLNGRRISSFSEIRDLPTEAILRVDILPEEVALKYGYSADQKVVNIVLRRRFRALTVEGNGATSTDGGGTNGLGDFTLTRIHGDDRLNIDAKVQGADSLLESDRDLVSRATGRPYDRIGNVVASDGSLDALGGASVAGVGPGAASGTPTLGDFNAGVANTTDISPYRTLTPATKEATLNAVLAHPFSRKINGTLNGTFDASQSDALRGLAGSNLLVPSTDPFNPFGEDIALYRYLGSDPLRQRTQSISGHLGGTLNADVAKWRLNFTANYDYAETLTHTQTGTDIGDLNDALASGDPTLNLFGTIPASLIGGTLTTKARGVSNSGNVQFVGTGPLFDLPAGPFSTTVKLGLTASGFHSTSSRLGETQETSLSRRDGSAQFNFDLPLTSRKHHVLGAIGDLTANANVAVDQLSDFGTLWTLGYGANWTPRDGITFIASATHDRGAPTIQQLGNPVIATPGARVFDYRTGQTVDVTEIAGGNPDLKADSRHVEKVGLTLKPFAKTDLTFTANYIHSTIRNAIAALPSPTAAIEEAFPDRFTRDDDGDLTAIDVRPVNLYRERREELRWGLNFTQKLKTSKKVIDAFRALRESGAFRRPPGGGDAPPPPQGGSGGTAAGDRNAPSPGGGNGGGSAGGRGGGGGGRGGFGGGGGRGGGFGGGGGRLQLSIYHTWYFRDDILTRPGGPTLDLLDGGTSGSGGGQPRHQIDVQLGATNNGIGVRLTGEWQSATTVNGGTDSATGDLHFSSLATANLRIFADLGQNPALMKHKWARGMRVTLSINNITDSRQHVRDANGDTPLSYQPAYLDPMGRTIKLSIRKLFF</sequence>
<comment type="caution">
    <text evidence="6">The sequence shown here is derived from an EMBL/GenBank/DDBJ whole genome shotgun (WGS) entry which is preliminary data.</text>
</comment>
<dbReference type="Gene3D" id="2.170.130.10">
    <property type="entry name" value="TonB-dependent receptor, plug domain"/>
    <property type="match status" value="1"/>
</dbReference>
<dbReference type="EMBL" id="JACEIB010000027">
    <property type="protein sequence ID" value="MBA2935992.1"/>
    <property type="molecule type" value="Genomic_DNA"/>
</dbReference>
<keyword evidence="6" id="KW-0675">Receptor</keyword>
<dbReference type="PROSITE" id="PS51257">
    <property type="entry name" value="PROKAR_LIPOPROTEIN"/>
    <property type="match status" value="1"/>
</dbReference>
<evidence type="ECO:0000256" key="1">
    <source>
        <dbReference type="ARBA" id="ARBA00004442"/>
    </source>
</evidence>
<dbReference type="PANTHER" id="PTHR47234">
    <property type="match status" value="1"/>
</dbReference>
<dbReference type="Gene3D" id="2.40.170.20">
    <property type="entry name" value="TonB-dependent receptor, beta-barrel domain"/>
    <property type="match status" value="1"/>
</dbReference>
<evidence type="ECO:0000256" key="4">
    <source>
        <dbReference type="SAM" id="MobiDB-lite"/>
    </source>
</evidence>
<dbReference type="AlphaFoldDB" id="A0A838LAY9"/>
<protein>
    <submittedName>
        <fullName evidence="6">TonB-dependent receptor</fullName>
    </submittedName>
</protein>
<reference evidence="6 7" key="1">
    <citation type="submission" date="2020-07" db="EMBL/GenBank/DDBJ databases">
        <authorList>
            <person name="Sun Q."/>
        </authorList>
    </citation>
    <scope>NUCLEOTIDE SEQUENCE [LARGE SCALE GENOMIC DNA]</scope>
    <source>
        <strain evidence="6 7">CGMCC 1.13654</strain>
    </source>
</reference>
<dbReference type="InterPro" id="IPR037066">
    <property type="entry name" value="Plug_dom_sf"/>
</dbReference>
<evidence type="ECO:0000313" key="7">
    <source>
        <dbReference type="Proteomes" id="UP000570166"/>
    </source>
</evidence>
<feature type="region of interest" description="Disordered" evidence="4">
    <location>
        <begin position="686"/>
        <end position="748"/>
    </location>
</feature>
<dbReference type="Proteomes" id="UP000570166">
    <property type="component" value="Unassembled WGS sequence"/>
</dbReference>
<feature type="compositionally biased region" description="Gly residues" evidence="4">
    <location>
        <begin position="719"/>
        <end position="748"/>
    </location>
</feature>
<name>A0A838LAY9_9SPHN</name>
<evidence type="ECO:0000313" key="6">
    <source>
        <dbReference type="EMBL" id="MBA2935992.1"/>
    </source>
</evidence>
<gene>
    <name evidence="6" type="ORF">HZF05_18075</name>
</gene>
<dbReference type="SUPFAM" id="SSF56935">
    <property type="entry name" value="Porins"/>
    <property type="match status" value="1"/>
</dbReference>
<evidence type="ECO:0000256" key="2">
    <source>
        <dbReference type="ARBA" id="ARBA00023136"/>
    </source>
</evidence>
<dbReference type="PANTHER" id="PTHR47234:SF1">
    <property type="entry name" value="TONB-DEPENDENT RECEPTOR"/>
    <property type="match status" value="1"/>
</dbReference>
<proteinExistence type="predicted"/>
<feature type="signal peptide" evidence="5">
    <location>
        <begin position="1"/>
        <end position="23"/>
    </location>
</feature>
<dbReference type="RefSeq" id="WP_181638911.1">
    <property type="nucleotide sequence ID" value="NZ_JACEIB010000027.1"/>
</dbReference>
<dbReference type="GO" id="GO:0009279">
    <property type="term" value="C:cell outer membrane"/>
    <property type="evidence" value="ECO:0007669"/>
    <property type="project" value="UniProtKB-SubCell"/>
</dbReference>
<comment type="subcellular location">
    <subcellularLocation>
        <location evidence="1">Cell outer membrane</location>
    </subcellularLocation>
</comment>
<dbReference type="InterPro" id="IPR036942">
    <property type="entry name" value="Beta-barrel_TonB_sf"/>
</dbReference>